<protein>
    <recommendedName>
        <fullName evidence="3">HTH luxR-type domain-containing protein</fullName>
    </recommendedName>
</protein>
<dbReference type="InterPro" id="IPR036388">
    <property type="entry name" value="WH-like_DNA-bd_sf"/>
</dbReference>
<evidence type="ECO:0000313" key="1">
    <source>
        <dbReference type="EMBL" id="SJM92028.1"/>
    </source>
</evidence>
<dbReference type="EMBL" id="FUKJ01000169">
    <property type="protein sequence ID" value="SJM92028.1"/>
    <property type="molecule type" value="Genomic_DNA"/>
</dbReference>
<dbReference type="OrthoDB" id="5570210at2"/>
<name>A0A1R4H6W6_9GAMM</name>
<dbReference type="GO" id="GO:0006355">
    <property type="term" value="P:regulation of DNA-templated transcription"/>
    <property type="evidence" value="ECO:0007669"/>
    <property type="project" value="InterPro"/>
</dbReference>
<accession>A0A1R4H6W6</accession>
<evidence type="ECO:0008006" key="3">
    <source>
        <dbReference type="Google" id="ProtNLM"/>
    </source>
</evidence>
<dbReference type="GO" id="GO:0003677">
    <property type="term" value="F:DNA binding"/>
    <property type="evidence" value="ECO:0007669"/>
    <property type="project" value="InterPro"/>
</dbReference>
<sequence>MSITPSFFQYERRDQPRRSVDRADEYLHKTFSSPYCHSCLERVADGVLLLDSEIRVIYATPQVDKITNGHNSPFALSPKFTLHQPHHAARFAAFINGKTQEVGLLSLLLESVNGHDLLLINCIQLPKPAEPDLQAASYMVTLCDPNHCPSQQWLFFKKQFNLTPAEARLCRSFAEGLSLNDYCKKWKVATSTARSQLHSVFGKTSTHRQSDLLRLIFLFSRI</sequence>
<dbReference type="SUPFAM" id="SSF46894">
    <property type="entry name" value="C-terminal effector domain of the bipartite response regulators"/>
    <property type="match status" value="1"/>
</dbReference>
<dbReference type="Gene3D" id="1.10.10.10">
    <property type="entry name" value="Winged helix-like DNA-binding domain superfamily/Winged helix DNA-binding domain"/>
    <property type="match status" value="1"/>
</dbReference>
<reference evidence="2" key="1">
    <citation type="submission" date="2017-02" db="EMBL/GenBank/DDBJ databases">
        <authorList>
            <person name="Daims H."/>
        </authorList>
    </citation>
    <scope>NUCLEOTIDE SEQUENCE [LARGE SCALE GENOMIC DNA]</scope>
</reference>
<proteinExistence type="predicted"/>
<dbReference type="Proteomes" id="UP000195442">
    <property type="component" value="Unassembled WGS sequence"/>
</dbReference>
<evidence type="ECO:0000313" key="2">
    <source>
        <dbReference type="Proteomes" id="UP000195442"/>
    </source>
</evidence>
<keyword evidence="2" id="KW-1185">Reference proteome</keyword>
<dbReference type="AlphaFoldDB" id="A0A1R4H6W6"/>
<organism evidence="1 2">
    <name type="scientific">Crenothrix polyspora</name>
    <dbReference type="NCBI Taxonomy" id="360316"/>
    <lineage>
        <taxon>Bacteria</taxon>
        <taxon>Pseudomonadati</taxon>
        <taxon>Pseudomonadota</taxon>
        <taxon>Gammaproteobacteria</taxon>
        <taxon>Methylococcales</taxon>
        <taxon>Crenotrichaceae</taxon>
        <taxon>Crenothrix</taxon>
    </lineage>
</organism>
<gene>
    <name evidence="1" type="ORF">CRENPOLYSF2_2500004</name>
</gene>
<dbReference type="InterPro" id="IPR016032">
    <property type="entry name" value="Sig_transdc_resp-reg_C-effctor"/>
</dbReference>
<dbReference type="RefSeq" id="WP_087146793.1">
    <property type="nucleotide sequence ID" value="NZ_FUKJ01000169.1"/>
</dbReference>